<proteinExistence type="predicted"/>
<protein>
    <submittedName>
        <fullName evidence="3">PHB depolymerase family esterase</fullName>
    </submittedName>
</protein>
<dbReference type="SUPFAM" id="SSF53474">
    <property type="entry name" value="alpha/beta-Hydrolases"/>
    <property type="match status" value="1"/>
</dbReference>
<evidence type="ECO:0000256" key="1">
    <source>
        <dbReference type="ARBA" id="ARBA00022729"/>
    </source>
</evidence>
<dbReference type="InterPro" id="IPR029058">
    <property type="entry name" value="AB_hydrolase_fold"/>
</dbReference>
<dbReference type="PANTHER" id="PTHR43037:SF1">
    <property type="entry name" value="BLL1128 PROTEIN"/>
    <property type="match status" value="1"/>
</dbReference>
<reference evidence="4" key="1">
    <citation type="journal article" date="2019" name="Int. J. Syst. Evol. Microbiol.">
        <title>The Global Catalogue of Microorganisms (GCM) 10K type strain sequencing project: providing services to taxonomists for standard genome sequencing and annotation.</title>
        <authorList>
            <consortium name="The Broad Institute Genomics Platform"/>
            <consortium name="The Broad Institute Genome Sequencing Center for Infectious Disease"/>
            <person name="Wu L."/>
            <person name="Ma J."/>
        </authorList>
    </citation>
    <scope>NUCLEOTIDE SEQUENCE [LARGE SCALE GENOMIC DNA]</scope>
    <source>
        <strain evidence="4">KCTC 42953</strain>
    </source>
</reference>
<dbReference type="PANTHER" id="PTHR43037">
    <property type="entry name" value="UNNAMED PRODUCT-RELATED"/>
    <property type="match status" value="1"/>
</dbReference>
<keyword evidence="4" id="KW-1185">Reference proteome</keyword>
<dbReference type="RefSeq" id="WP_157892867.1">
    <property type="nucleotide sequence ID" value="NZ_JBHRTS010000012.1"/>
</dbReference>
<comment type="caution">
    <text evidence="3">The sequence shown here is derived from an EMBL/GenBank/DDBJ whole genome shotgun (WGS) entry which is preliminary data.</text>
</comment>
<dbReference type="InterPro" id="IPR050955">
    <property type="entry name" value="Plant_Biomass_Hydrol_Est"/>
</dbReference>
<dbReference type="Gene3D" id="3.40.50.1820">
    <property type="entry name" value="alpha/beta hydrolase"/>
    <property type="match status" value="1"/>
</dbReference>
<name>A0ABV7JCZ5_9GAMM</name>
<evidence type="ECO:0000256" key="2">
    <source>
        <dbReference type="SAM" id="SignalP"/>
    </source>
</evidence>
<feature type="chain" id="PRO_5045337200" evidence="2">
    <location>
        <begin position="19"/>
        <end position="463"/>
    </location>
</feature>
<keyword evidence="1 2" id="KW-0732">Signal</keyword>
<accession>A0ABV7JCZ5</accession>
<dbReference type="EMBL" id="JBHRTS010000012">
    <property type="protein sequence ID" value="MFC3195946.1"/>
    <property type="molecule type" value="Genomic_DNA"/>
</dbReference>
<feature type="signal peptide" evidence="2">
    <location>
        <begin position="1"/>
        <end position="18"/>
    </location>
</feature>
<evidence type="ECO:0000313" key="4">
    <source>
        <dbReference type="Proteomes" id="UP001595533"/>
    </source>
</evidence>
<evidence type="ECO:0000313" key="3">
    <source>
        <dbReference type="EMBL" id="MFC3195946.1"/>
    </source>
</evidence>
<sequence length="463" mass="49296">MKRLLFVLLLLAAGTAHACDTLSRFGFEFNDDLPVLCNFTGLTSDRHVSRTLGTTASNQGYYEYLPPGYDQDAQAYPLLVFIHGLGENGDGDSQIDDLLSTGIPRLIADDEWQEDLPFVVLSPQNSLGGCTRASSIFDFIQFAKTEYRINPKRVYLTGLSCGAIGSWNYLAAHTNNQIAAVVPIAGNGNSAYNSAGCELNRVPIWAFHGDADGTVGVGGTTGPINNLLSCTDPAPIDTRMVIYPGVGHNSWQRTYDLSAGHDIYDWFLGYKNPAITDPEPLATGRDVEVDFGIQAGATAVPWNNLHNTAGSTIQLTDDQATVTTVSVVISDAFNGTNQNGIAANGVGVPESVTADNFWVGSFDGHAAALLESATVEIAGLDALATYRLELYASRSGNDGGNGRLTRYTIDGQFEDLEVSDNTTGSVVFDGLTGSDTIELSIDVSPSGTGRFAYLSGLTLSRTD</sequence>
<gene>
    <name evidence="3" type="ORF">ACFODZ_16950</name>
</gene>
<organism evidence="3 4">
    <name type="scientific">Marinicella sediminis</name>
    <dbReference type="NCBI Taxonomy" id="1792834"/>
    <lineage>
        <taxon>Bacteria</taxon>
        <taxon>Pseudomonadati</taxon>
        <taxon>Pseudomonadota</taxon>
        <taxon>Gammaproteobacteria</taxon>
        <taxon>Lysobacterales</taxon>
        <taxon>Marinicellaceae</taxon>
        <taxon>Marinicella</taxon>
    </lineage>
</organism>
<dbReference type="Proteomes" id="UP001595533">
    <property type="component" value="Unassembled WGS sequence"/>
</dbReference>